<feature type="domain" description="Cytochrome c" evidence="9">
    <location>
        <begin position="220"/>
        <end position="351"/>
    </location>
</feature>
<evidence type="ECO:0000256" key="4">
    <source>
        <dbReference type="ARBA" id="ARBA00022729"/>
    </source>
</evidence>
<evidence type="ECO:0000313" key="10">
    <source>
        <dbReference type="EMBL" id="KGE03314.1"/>
    </source>
</evidence>
<evidence type="ECO:0000256" key="1">
    <source>
        <dbReference type="ARBA" id="ARBA00004196"/>
    </source>
</evidence>
<organism evidence="10 11">
    <name type="scientific">Pseudohaliea rubra DSM 19751</name>
    <dbReference type="NCBI Taxonomy" id="1265313"/>
    <lineage>
        <taxon>Bacteria</taxon>
        <taxon>Pseudomonadati</taxon>
        <taxon>Pseudomonadota</taxon>
        <taxon>Gammaproteobacteria</taxon>
        <taxon>Cellvibrionales</taxon>
        <taxon>Halieaceae</taxon>
        <taxon>Pseudohaliea</taxon>
    </lineage>
</organism>
<feature type="domain" description="Cytochrome c" evidence="9">
    <location>
        <begin position="66"/>
        <end position="197"/>
    </location>
</feature>
<accession>A0A095WXF8</accession>
<dbReference type="Pfam" id="PF03150">
    <property type="entry name" value="CCP_MauG"/>
    <property type="match status" value="1"/>
</dbReference>
<feature type="region of interest" description="Disordered" evidence="8">
    <location>
        <begin position="361"/>
        <end position="385"/>
    </location>
</feature>
<dbReference type="InterPro" id="IPR036909">
    <property type="entry name" value="Cyt_c-like_dom_sf"/>
</dbReference>
<proteinExistence type="predicted"/>
<dbReference type="eggNOG" id="COG1858">
    <property type="taxonomic scope" value="Bacteria"/>
</dbReference>
<dbReference type="PANTHER" id="PTHR30600">
    <property type="entry name" value="CYTOCHROME C PEROXIDASE-RELATED"/>
    <property type="match status" value="1"/>
</dbReference>
<keyword evidence="11" id="KW-1185">Reference proteome</keyword>
<keyword evidence="3 7" id="KW-0479">Metal-binding</keyword>
<keyword evidence="4" id="KW-0732">Signal</keyword>
<keyword evidence="5 10" id="KW-0560">Oxidoreductase</keyword>
<dbReference type="InterPro" id="IPR051395">
    <property type="entry name" value="Cytochrome_c_Peroxidase/MauG"/>
</dbReference>
<reference evidence="10 11" key="1">
    <citation type="journal article" date="2014" name="Genome Announc.">
        <title>Genome Sequence of Gammaproteobacterial Pseudohaliea rubra Type Strain DSM 19751, Isolated from Coastal Seawater of the Mediterranean Sea.</title>
        <authorList>
            <person name="Spring S."/>
            <person name="Fiebig A."/>
            <person name="Riedel T."/>
            <person name="Goker M."/>
            <person name="Klenk H.P."/>
        </authorList>
    </citation>
    <scope>NUCLEOTIDE SEQUENCE [LARGE SCALE GENOMIC DNA]</scope>
    <source>
        <strain evidence="10 11">DSM 19751</strain>
    </source>
</reference>
<evidence type="ECO:0000256" key="3">
    <source>
        <dbReference type="ARBA" id="ARBA00022723"/>
    </source>
</evidence>
<dbReference type="SUPFAM" id="SSF46626">
    <property type="entry name" value="Cytochrome c"/>
    <property type="match status" value="2"/>
</dbReference>
<dbReference type="GO" id="GO:0004130">
    <property type="term" value="F:cytochrome-c peroxidase activity"/>
    <property type="evidence" value="ECO:0007669"/>
    <property type="project" value="UniProtKB-EC"/>
</dbReference>
<evidence type="ECO:0000256" key="7">
    <source>
        <dbReference type="PROSITE-ProRule" id="PRU00433"/>
    </source>
</evidence>
<dbReference type="GO" id="GO:0020037">
    <property type="term" value="F:heme binding"/>
    <property type="evidence" value="ECO:0007669"/>
    <property type="project" value="InterPro"/>
</dbReference>
<evidence type="ECO:0000256" key="6">
    <source>
        <dbReference type="ARBA" id="ARBA00023004"/>
    </source>
</evidence>
<dbReference type="Gene3D" id="1.10.760.10">
    <property type="entry name" value="Cytochrome c-like domain"/>
    <property type="match status" value="2"/>
</dbReference>
<evidence type="ECO:0000313" key="11">
    <source>
        <dbReference type="Proteomes" id="UP000029640"/>
    </source>
</evidence>
<dbReference type="InterPro" id="IPR009056">
    <property type="entry name" value="Cyt_c-like_dom"/>
</dbReference>
<evidence type="ECO:0000256" key="8">
    <source>
        <dbReference type="SAM" id="MobiDB-lite"/>
    </source>
</evidence>
<sequence length="385" mass="41319">MLLFLALPASAGGFRLSENCPPGFERLADDVCRMVTLYDQYGSLRGRGVGGTRTGLPPRRDGFTAQQIDLGRYLFFDPILSADGSVSCASCHDPALGLADGRGRSTGLHGETLSRGAPTLWNSAFLSRFFWDARAESLEAQLPGPLYAAGEMGNNPDDLLAALRNNAEYPALFRAAFGAGSGPIDTAQVYTALAAFEASLISLNSRYDRYAHGDHNALDAEEIAGLNVFRSFVARCAECHTPPLFTNQQVAVIGTPEPEGLPRDIGAQATFGSPKLRGAFKVPTLRNIARTAPYMHSGRFETLAEVVAFYNDGRGHAVPEDEPLQLHWHIVSPELAAHELDQLVAFLGTLTDERFLPRVPTRVPSGLTPGGRSARAALTPTGEAP</sequence>
<dbReference type="GO" id="GO:0009055">
    <property type="term" value="F:electron transfer activity"/>
    <property type="evidence" value="ECO:0007669"/>
    <property type="project" value="InterPro"/>
</dbReference>
<dbReference type="InterPro" id="IPR004852">
    <property type="entry name" value="Di-haem_cyt_c_peroxidsae"/>
</dbReference>
<keyword evidence="6 7" id="KW-0408">Iron</keyword>
<protein>
    <submittedName>
        <fullName evidence="10">Cytochrome c551 peroxidase</fullName>
        <ecNumber evidence="10">1.11.1.5</ecNumber>
    </submittedName>
</protein>
<dbReference type="STRING" id="1265313.HRUBRA_02116"/>
<comment type="caution">
    <text evidence="10">The sequence shown here is derived from an EMBL/GenBank/DDBJ whole genome shotgun (WGS) entry which is preliminary data.</text>
</comment>
<keyword evidence="2 7" id="KW-0349">Heme</keyword>
<dbReference type="EC" id="1.11.1.5" evidence="10"/>
<dbReference type="PANTHER" id="PTHR30600:SF10">
    <property type="entry name" value="BLL6722 PROTEIN"/>
    <property type="match status" value="1"/>
</dbReference>
<dbReference type="GO" id="GO:0046872">
    <property type="term" value="F:metal ion binding"/>
    <property type="evidence" value="ECO:0007669"/>
    <property type="project" value="UniProtKB-KW"/>
</dbReference>
<evidence type="ECO:0000256" key="2">
    <source>
        <dbReference type="ARBA" id="ARBA00022617"/>
    </source>
</evidence>
<dbReference type="GO" id="GO:0030313">
    <property type="term" value="C:cell envelope"/>
    <property type="evidence" value="ECO:0007669"/>
    <property type="project" value="UniProtKB-SubCell"/>
</dbReference>
<evidence type="ECO:0000256" key="5">
    <source>
        <dbReference type="ARBA" id="ARBA00023002"/>
    </source>
</evidence>
<dbReference type="HOGENOM" id="CLU_034652_3_1_6"/>
<dbReference type="Proteomes" id="UP000029640">
    <property type="component" value="Unassembled WGS sequence"/>
</dbReference>
<comment type="subcellular location">
    <subcellularLocation>
        <location evidence="1">Cell envelope</location>
    </subcellularLocation>
</comment>
<name>A0A095WXF8_9GAMM</name>
<dbReference type="PROSITE" id="PS51007">
    <property type="entry name" value="CYTC"/>
    <property type="match status" value="2"/>
</dbReference>
<keyword evidence="10" id="KW-0575">Peroxidase</keyword>
<gene>
    <name evidence="10" type="ORF">HRUBRA_02116</name>
</gene>
<evidence type="ECO:0000259" key="9">
    <source>
        <dbReference type="PROSITE" id="PS51007"/>
    </source>
</evidence>
<dbReference type="EMBL" id="AUVB01000059">
    <property type="protein sequence ID" value="KGE03314.1"/>
    <property type="molecule type" value="Genomic_DNA"/>
</dbReference>
<dbReference type="AlphaFoldDB" id="A0A095WXF8"/>